<protein>
    <submittedName>
        <fullName evidence="7">Uncharacterized protein</fullName>
    </submittedName>
</protein>
<dbReference type="InterPro" id="IPR006447">
    <property type="entry name" value="Myb_dom_plants"/>
</dbReference>
<dbReference type="PANTHER" id="PTHR44042">
    <property type="entry name" value="DUPLICATED HOMEODOMAIN-LIKE SUPERFAMILY PROTEIN-RELATED"/>
    <property type="match status" value="1"/>
</dbReference>
<evidence type="ECO:0000256" key="2">
    <source>
        <dbReference type="ARBA" id="ARBA00023163"/>
    </source>
</evidence>
<feature type="compositionally biased region" description="Polar residues" evidence="4">
    <location>
        <begin position="257"/>
        <end position="279"/>
    </location>
</feature>
<dbReference type="PANTHER" id="PTHR44042:SF67">
    <property type="entry name" value="MYB-LIKE PROTEIN I"/>
    <property type="match status" value="1"/>
</dbReference>
<dbReference type="EMBL" id="DAKRPA010000057">
    <property type="protein sequence ID" value="DBA00826.1"/>
    <property type="molecule type" value="Genomic_DNA"/>
</dbReference>
<sequence>MNASATQEQPSATSGNDGRPRSLDNAPTKPRLTLQQGLHEAALATSASSATAAAAAGKDGQVPVTPSAATATHVTTTGATSPAAVFSPRDPAAKVAAQSPAIAKLVTDSCYGLDKGVASPPLTCGTPSNQVVSGLTQTHPTIQPPAFSSSSMGTPHFASSKRGAATSSTTSSAVTSKASSPKPTKGNTGRWTEAEHKLFLKGLESFPYRAWKKIATLIKTRTVVQIRTHAQKYYQKLEKEEARMREREQQLNEQQQGAASTRTAEVSNASLSSDPSSGEQSDKSVSAKKKHMMRKRKSSIMEEPVVTSLPKRMAREKKAARTERHMSPKQKMSSASSAKLVMPSSYAPVAFSEPPAARPLSASRPAGLDFDDAGHSATMSSMLEFPDEKPMTEFPFSIEGGLDQCIAFDNDDLLQLTDEESLDWFSSSGGEQDDMFSAASPTGSSCADET</sequence>
<dbReference type="PROSITE" id="PS50090">
    <property type="entry name" value="MYB_LIKE"/>
    <property type="match status" value="1"/>
</dbReference>
<feature type="compositionally biased region" description="Basic and acidic residues" evidence="4">
    <location>
        <begin position="316"/>
        <end position="326"/>
    </location>
</feature>
<dbReference type="SMART" id="SM00717">
    <property type="entry name" value="SANT"/>
    <property type="match status" value="1"/>
</dbReference>
<keyword evidence="2" id="KW-0804">Transcription</keyword>
<keyword evidence="8" id="KW-1185">Reference proteome</keyword>
<reference evidence="7" key="1">
    <citation type="submission" date="2022-11" db="EMBL/GenBank/DDBJ databases">
        <authorList>
            <person name="Morgan W.R."/>
            <person name="Tartar A."/>
        </authorList>
    </citation>
    <scope>NUCLEOTIDE SEQUENCE</scope>
    <source>
        <strain evidence="7">ARSEF 373</strain>
    </source>
</reference>
<accession>A0AAV2Z3H4</accession>
<organism evidence="7 8">
    <name type="scientific">Lagenidium giganteum</name>
    <dbReference type="NCBI Taxonomy" id="4803"/>
    <lineage>
        <taxon>Eukaryota</taxon>
        <taxon>Sar</taxon>
        <taxon>Stramenopiles</taxon>
        <taxon>Oomycota</taxon>
        <taxon>Peronosporomycetes</taxon>
        <taxon>Pythiales</taxon>
        <taxon>Pythiaceae</taxon>
    </lineage>
</organism>
<feature type="compositionally biased region" description="Basic residues" evidence="4">
    <location>
        <begin position="286"/>
        <end position="298"/>
    </location>
</feature>
<dbReference type="InterPro" id="IPR001005">
    <property type="entry name" value="SANT/Myb"/>
</dbReference>
<evidence type="ECO:0000259" key="6">
    <source>
        <dbReference type="PROSITE" id="PS51294"/>
    </source>
</evidence>
<feature type="compositionally biased region" description="Polar residues" evidence="4">
    <location>
        <begin position="181"/>
        <end position="190"/>
    </location>
</feature>
<feature type="region of interest" description="Disordered" evidence="4">
    <location>
        <begin position="424"/>
        <end position="450"/>
    </location>
</feature>
<feature type="domain" description="HTH myb-type" evidence="6">
    <location>
        <begin position="187"/>
        <end position="238"/>
    </location>
</feature>
<feature type="compositionally biased region" description="Low complexity" evidence="4">
    <location>
        <begin position="55"/>
        <end position="83"/>
    </location>
</feature>
<dbReference type="GO" id="GO:0003677">
    <property type="term" value="F:DNA binding"/>
    <property type="evidence" value="ECO:0007669"/>
    <property type="project" value="InterPro"/>
</dbReference>
<feature type="compositionally biased region" description="Polar residues" evidence="4">
    <location>
        <begin position="439"/>
        <end position="450"/>
    </location>
</feature>
<dbReference type="Proteomes" id="UP001146120">
    <property type="component" value="Unassembled WGS sequence"/>
</dbReference>
<keyword evidence="3" id="KW-0539">Nucleus</keyword>
<dbReference type="Gene3D" id="1.10.10.60">
    <property type="entry name" value="Homeodomain-like"/>
    <property type="match status" value="1"/>
</dbReference>
<evidence type="ECO:0000256" key="4">
    <source>
        <dbReference type="SAM" id="MobiDB-lite"/>
    </source>
</evidence>
<evidence type="ECO:0000256" key="1">
    <source>
        <dbReference type="ARBA" id="ARBA00023015"/>
    </source>
</evidence>
<comment type="caution">
    <text evidence="7">The sequence shown here is derived from an EMBL/GenBank/DDBJ whole genome shotgun (WGS) entry which is preliminary data.</text>
</comment>
<dbReference type="InterPro" id="IPR009057">
    <property type="entry name" value="Homeodomain-like_sf"/>
</dbReference>
<feature type="region of interest" description="Disordered" evidence="4">
    <location>
        <begin position="1"/>
        <end position="34"/>
    </location>
</feature>
<feature type="compositionally biased region" description="Low complexity" evidence="4">
    <location>
        <begin position="158"/>
        <end position="180"/>
    </location>
</feature>
<dbReference type="PROSITE" id="PS51294">
    <property type="entry name" value="HTH_MYB"/>
    <property type="match status" value="1"/>
</dbReference>
<proteinExistence type="predicted"/>
<evidence type="ECO:0000313" key="8">
    <source>
        <dbReference type="Proteomes" id="UP001146120"/>
    </source>
</evidence>
<name>A0AAV2Z3H4_9STRA</name>
<dbReference type="CDD" id="cd00167">
    <property type="entry name" value="SANT"/>
    <property type="match status" value="1"/>
</dbReference>
<feature type="compositionally biased region" description="Polar residues" evidence="4">
    <location>
        <begin position="133"/>
        <end position="153"/>
    </location>
</feature>
<dbReference type="Pfam" id="PF00249">
    <property type="entry name" value="Myb_DNA-binding"/>
    <property type="match status" value="1"/>
</dbReference>
<feature type="region of interest" description="Disordered" evidence="4">
    <location>
        <begin position="244"/>
        <end position="338"/>
    </location>
</feature>
<feature type="region of interest" description="Disordered" evidence="4">
    <location>
        <begin position="55"/>
        <end position="98"/>
    </location>
</feature>
<reference evidence="7" key="2">
    <citation type="journal article" date="2023" name="Microbiol Resour">
        <title>Decontamination and Annotation of the Draft Genome Sequence of the Oomycete Lagenidium giganteum ARSEF 373.</title>
        <authorList>
            <person name="Morgan W.R."/>
            <person name="Tartar A."/>
        </authorList>
    </citation>
    <scope>NUCLEOTIDE SEQUENCE</scope>
    <source>
        <strain evidence="7">ARSEF 373</strain>
    </source>
</reference>
<gene>
    <name evidence="7" type="ORF">N0F65_008469</name>
</gene>
<dbReference type="InterPro" id="IPR017930">
    <property type="entry name" value="Myb_dom"/>
</dbReference>
<feature type="domain" description="Myb-like" evidence="5">
    <location>
        <begin position="183"/>
        <end position="234"/>
    </location>
</feature>
<evidence type="ECO:0000259" key="5">
    <source>
        <dbReference type="PROSITE" id="PS50090"/>
    </source>
</evidence>
<dbReference type="AlphaFoldDB" id="A0AAV2Z3H4"/>
<dbReference type="NCBIfam" id="TIGR01557">
    <property type="entry name" value="myb_SHAQKYF"/>
    <property type="match status" value="1"/>
</dbReference>
<keyword evidence="1" id="KW-0805">Transcription regulation</keyword>
<dbReference type="SUPFAM" id="SSF46689">
    <property type="entry name" value="Homeodomain-like"/>
    <property type="match status" value="1"/>
</dbReference>
<feature type="region of interest" description="Disordered" evidence="4">
    <location>
        <begin position="133"/>
        <end position="192"/>
    </location>
</feature>
<feature type="compositionally biased region" description="Polar residues" evidence="4">
    <location>
        <begin position="1"/>
        <end position="16"/>
    </location>
</feature>
<evidence type="ECO:0000256" key="3">
    <source>
        <dbReference type="ARBA" id="ARBA00023242"/>
    </source>
</evidence>
<evidence type="ECO:0000313" key="7">
    <source>
        <dbReference type="EMBL" id="DBA00826.1"/>
    </source>
</evidence>